<dbReference type="InterPro" id="IPR013446">
    <property type="entry name" value="G1P_cyt_trans-like"/>
</dbReference>
<evidence type="ECO:0000313" key="2">
    <source>
        <dbReference type="EMBL" id="OGL72722.1"/>
    </source>
</evidence>
<reference evidence="2 3" key="1">
    <citation type="journal article" date="2016" name="Nat. Commun.">
        <title>Thousands of microbial genomes shed light on interconnected biogeochemical processes in an aquifer system.</title>
        <authorList>
            <person name="Anantharaman K."/>
            <person name="Brown C.T."/>
            <person name="Hug L.A."/>
            <person name="Sharon I."/>
            <person name="Castelle C.J."/>
            <person name="Probst A.J."/>
            <person name="Thomas B.C."/>
            <person name="Singh A."/>
            <person name="Wilkins M.J."/>
            <person name="Karaoz U."/>
            <person name="Brodie E.L."/>
            <person name="Williams K.H."/>
            <person name="Hubbard S.S."/>
            <person name="Banfield J.F."/>
        </authorList>
    </citation>
    <scope>NUCLEOTIDE SEQUENCE [LARGE SCALE GENOMIC DNA]</scope>
</reference>
<dbReference type="PANTHER" id="PTHR47183:SF2">
    <property type="entry name" value="GLUCOSE-1-PHOSPHATE CYTIDYLYLTRANSFERASE-RELATED"/>
    <property type="match status" value="1"/>
</dbReference>
<comment type="caution">
    <text evidence="2">The sequence shown here is derived from an EMBL/GenBank/DDBJ whole genome shotgun (WGS) entry which is preliminary data.</text>
</comment>
<dbReference type="Pfam" id="PF00483">
    <property type="entry name" value="NTP_transferase"/>
    <property type="match status" value="1"/>
</dbReference>
<organism evidence="2 3">
    <name type="scientific">Candidatus Uhrbacteria bacterium RIFCSPHIGHO2_02_FULL_57_19</name>
    <dbReference type="NCBI Taxonomy" id="1802391"/>
    <lineage>
        <taxon>Bacteria</taxon>
        <taxon>Candidatus Uhriibacteriota</taxon>
    </lineage>
</organism>
<dbReference type="STRING" id="1802391.A3D72_00565"/>
<protein>
    <recommendedName>
        <fullName evidence="1">Nucleotidyl transferase domain-containing protein</fullName>
    </recommendedName>
</protein>
<evidence type="ECO:0000259" key="1">
    <source>
        <dbReference type="Pfam" id="PF00483"/>
    </source>
</evidence>
<dbReference type="InterPro" id="IPR005835">
    <property type="entry name" value="NTP_transferase_dom"/>
</dbReference>
<dbReference type="GO" id="GO:0047343">
    <property type="term" value="F:glucose-1-phosphate cytidylyltransferase activity"/>
    <property type="evidence" value="ECO:0007669"/>
    <property type="project" value="InterPro"/>
</dbReference>
<name>A0A1F7U392_9BACT</name>
<dbReference type="InterPro" id="IPR029044">
    <property type="entry name" value="Nucleotide-diphossugar_trans"/>
</dbReference>
<dbReference type="SUPFAM" id="SSF53448">
    <property type="entry name" value="Nucleotide-diphospho-sugar transferases"/>
    <property type="match status" value="1"/>
</dbReference>
<dbReference type="EMBL" id="MGDZ01000053">
    <property type="protein sequence ID" value="OGL72722.1"/>
    <property type="molecule type" value="Genomic_DNA"/>
</dbReference>
<sequence>MPVVILCGGKGTRLKEETEYRPKPMVYIGDRPILWHIMKIYAHFGYDRFVLALGYKGEMVKEHFLLRKWLTSDFTMGIKSGEVTATHENGSQDDFHVTFADTGEETKTGERLKMVERYILGERFMVTYGDGVADINVDDLVAFHERQGTVGTIAGVHPTSKYGLVGVDERSRVTSFEQKPVLSDFVNGGFMVFTRRIFQYLKPNQMIEEALADLIRDRELSLYQHNGFWHSMDTHKDFEDLNRMWANEPRWRIWKN</sequence>
<evidence type="ECO:0000313" key="3">
    <source>
        <dbReference type="Proteomes" id="UP000176303"/>
    </source>
</evidence>
<dbReference type="AlphaFoldDB" id="A0A1F7U392"/>
<proteinExistence type="predicted"/>
<dbReference type="Gene3D" id="3.90.550.10">
    <property type="entry name" value="Spore Coat Polysaccharide Biosynthesis Protein SpsA, Chain A"/>
    <property type="match status" value="1"/>
</dbReference>
<feature type="domain" description="Nucleotidyl transferase" evidence="1">
    <location>
        <begin position="4"/>
        <end position="244"/>
    </location>
</feature>
<dbReference type="Proteomes" id="UP000176303">
    <property type="component" value="Unassembled WGS sequence"/>
</dbReference>
<gene>
    <name evidence="2" type="ORF">A3D72_00565</name>
</gene>
<accession>A0A1F7U392</accession>
<dbReference type="PANTHER" id="PTHR47183">
    <property type="entry name" value="GLUCOSE-1-PHOSPHATE CYTIDYLYLTRANSFERASE-RELATED"/>
    <property type="match status" value="1"/>
</dbReference>